<comment type="caution">
    <text evidence="1">The sequence shown here is derived from an EMBL/GenBank/DDBJ whole genome shotgun (WGS) entry which is preliminary data.</text>
</comment>
<organism evidence="1 2">
    <name type="scientific">Pelosinus fermentans B4</name>
    <dbReference type="NCBI Taxonomy" id="1149862"/>
    <lineage>
        <taxon>Bacteria</taxon>
        <taxon>Bacillati</taxon>
        <taxon>Bacillota</taxon>
        <taxon>Negativicutes</taxon>
        <taxon>Selenomonadales</taxon>
        <taxon>Sporomusaceae</taxon>
        <taxon>Pelosinus</taxon>
    </lineage>
</organism>
<dbReference type="AlphaFoldDB" id="I8RBL4"/>
<accession>I8RBL4</accession>
<keyword evidence="2" id="KW-1185">Reference proteome</keyword>
<name>I8RBL4_9FIRM</name>
<sequence length="39" mass="4812">MKHQGKFTLFNLEYHIKLLTVRVNSFFTYRRDVKDYTNS</sequence>
<reference evidence="1 2" key="1">
    <citation type="journal article" date="2012" name="J. Bacteriol.">
        <title>Draft Genome Sequences for Two Metal-Reducing Pelosinus fermentans Strains Isolated from a Cr(VI)-Contaminated Site and for Type Strain R7.</title>
        <authorList>
            <person name="Brown S.D."/>
            <person name="Podar M."/>
            <person name="Klingeman D.M."/>
            <person name="Johnson C.M."/>
            <person name="Yang Z.K."/>
            <person name="Utturkar S.M."/>
            <person name="Land M.L."/>
            <person name="Mosher J.J."/>
            <person name="Hurt R.A.Jr."/>
            <person name="Phelps T.J."/>
            <person name="Palumbo A.V."/>
            <person name="Arkin A.P."/>
            <person name="Hazen T.C."/>
            <person name="Elias D.A."/>
        </authorList>
    </citation>
    <scope>NUCLEOTIDE SEQUENCE [LARGE SCALE GENOMIC DNA]</scope>
    <source>
        <strain evidence="1 2">B4</strain>
    </source>
</reference>
<protein>
    <submittedName>
        <fullName evidence="1">Uncharacterized protein</fullName>
    </submittedName>
</protein>
<dbReference type="EMBL" id="AKVJ01000066">
    <property type="protein sequence ID" value="EIW16413.1"/>
    <property type="molecule type" value="Genomic_DNA"/>
</dbReference>
<evidence type="ECO:0000313" key="1">
    <source>
        <dbReference type="EMBL" id="EIW16413.1"/>
    </source>
</evidence>
<evidence type="ECO:0000313" key="2">
    <source>
        <dbReference type="Proteomes" id="UP000004324"/>
    </source>
</evidence>
<gene>
    <name evidence="1" type="ORF">FB4_0924</name>
</gene>
<dbReference type="Proteomes" id="UP000004324">
    <property type="component" value="Unassembled WGS sequence"/>
</dbReference>
<proteinExistence type="predicted"/>